<accession>A0A7W4VIN8</accession>
<protein>
    <submittedName>
        <fullName evidence="3">Uncharacterized protein (DUF58 family)</fullName>
    </submittedName>
</protein>
<comment type="caution">
    <text evidence="3">The sequence shown here is derived from an EMBL/GenBank/DDBJ whole genome shotgun (WGS) entry which is preliminary data.</text>
</comment>
<evidence type="ECO:0000313" key="4">
    <source>
        <dbReference type="Proteomes" id="UP000532010"/>
    </source>
</evidence>
<feature type="domain" description="DUF58" evidence="2">
    <location>
        <begin position="62"/>
        <end position="264"/>
    </location>
</feature>
<dbReference type="InterPro" id="IPR002881">
    <property type="entry name" value="DUF58"/>
</dbReference>
<organism evidence="3 4">
    <name type="scientific">Microvirga lupini</name>
    <dbReference type="NCBI Taxonomy" id="420324"/>
    <lineage>
        <taxon>Bacteria</taxon>
        <taxon>Pseudomonadati</taxon>
        <taxon>Pseudomonadota</taxon>
        <taxon>Alphaproteobacteria</taxon>
        <taxon>Hyphomicrobiales</taxon>
        <taxon>Methylobacteriaceae</taxon>
        <taxon>Microvirga</taxon>
    </lineage>
</organism>
<evidence type="ECO:0000259" key="2">
    <source>
        <dbReference type="Pfam" id="PF01882"/>
    </source>
</evidence>
<name>A0A7W4VIN8_9HYPH</name>
<dbReference type="PANTHER" id="PTHR33608">
    <property type="entry name" value="BLL2464 PROTEIN"/>
    <property type="match status" value="1"/>
</dbReference>
<dbReference type="AlphaFoldDB" id="A0A7W4VIN8"/>
<dbReference type="EMBL" id="JACHWB010000001">
    <property type="protein sequence ID" value="MBB3017832.1"/>
    <property type="molecule type" value="Genomic_DNA"/>
</dbReference>
<gene>
    <name evidence="3" type="ORF">FHR70_000872</name>
</gene>
<dbReference type="RefSeq" id="WP_183447439.1">
    <property type="nucleotide sequence ID" value="NZ_JACHWB010000001.1"/>
</dbReference>
<feature type="region of interest" description="Disordered" evidence="1">
    <location>
        <begin position="1"/>
        <end position="22"/>
    </location>
</feature>
<evidence type="ECO:0000256" key="1">
    <source>
        <dbReference type="SAM" id="MobiDB-lite"/>
    </source>
</evidence>
<dbReference type="PANTHER" id="PTHR33608:SF6">
    <property type="entry name" value="BLL2464 PROTEIN"/>
    <property type="match status" value="1"/>
</dbReference>
<keyword evidence="4" id="KW-1185">Reference proteome</keyword>
<proteinExistence type="predicted"/>
<reference evidence="3 4" key="1">
    <citation type="submission" date="2020-08" db="EMBL/GenBank/DDBJ databases">
        <title>The Agave Microbiome: Exploring the role of microbial communities in plant adaptations to desert environments.</title>
        <authorList>
            <person name="Partida-Martinez L.P."/>
        </authorList>
    </citation>
    <scope>NUCLEOTIDE SEQUENCE [LARGE SCALE GENOMIC DNA]</scope>
    <source>
        <strain evidence="3 4">AT3.9</strain>
    </source>
</reference>
<evidence type="ECO:0000313" key="3">
    <source>
        <dbReference type="EMBL" id="MBB3017832.1"/>
    </source>
</evidence>
<dbReference type="Proteomes" id="UP000532010">
    <property type="component" value="Unassembled WGS sequence"/>
</dbReference>
<dbReference type="Pfam" id="PF01882">
    <property type="entry name" value="DUF58"/>
    <property type="match status" value="1"/>
</dbReference>
<sequence>MARVRVLPESARSPGRQETESALSLAHRMPRLVLEARRVAANLAHGIHGRRRAGIGETFWQFRPFVAGEAAQRIDWRRSGRDDRLYVREREWETAQTVWFWIDRSASMGYASDLAQASKIERAIVLGMALASCFVEGGERVGMLGLMSPRATRRIAETMAQTLVADRASLEEDLPPQAAVAPQHEAILISDFLSPARDIATMVEGISSRGARGHLVMIVDPVEETFPFQGQAVLHDLEDGLSLRIGDATAWGKAYRLRLEQHRAELQELARRRGWTLTIHRTDRPASEAALRLMTLVATSRGIGVGGR</sequence>